<dbReference type="EMBL" id="JAKUDL010000001">
    <property type="protein sequence ID" value="MCH4292908.1"/>
    <property type="molecule type" value="Genomic_DNA"/>
</dbReference>
<accession>A0AAJ1EZ70</accession>
<keyword evidence="1" id="KW-0732">Signal</keyword>
<dbReference type="RefSeq" id="WP_240589546.1">
    <property type="nucleotide sequence ID" value="NZ_JAKUDL010000001.1"/>
</dbReference>
<evidence type="ECO:0000313" key="3">
    <source>
        <dbReference type="Proteomes" id="UP001297581"/>
    </source>
</evidence>
<keyword evidence="2" id="KW-0121">Carboxypeptidase</keyword>
<dbReference type="Proteomes" id="UP001297581">
    <property type="component" value="Unassembled WGS sequence"/>
</dbReference>
<keyword evidence="2" id="KW-0378">Hydrolase</keyword>
<dbReference type="GO" id="GO:0004180">
    <property type="term" value="F:carboxypeptidase activity"/>
    <property type="evidence" value="ECO:0007669"/>
    <property type="project" value="UniProtKB-KW"/>
</dbReference>
<protein>
    <submittedName>
        <fullName evidence="2">Carboxypeptidase-like regulatory domain-containing protein</fullName>
    </submittedName>
</protein>
<keyword evidence="3" id="KW-1185">Reference proteome</keyword>
<name>A0AAJ1EZ70_9GAMM</name>
<feature type="signal peptide" evidence="1">
    <location>
        <begin position="1"/>
        <end position="29"/>
    </location>
</feature>
<dbReference type="Gene3D" id="2.60.40.10">
    <property type="entry name" value="Immunoglobulins"/>
    <property type="match status" value="1"/>
</dbReference>
<dbReference type="AlphaFoldDB" id="A0AAJ1EZ70"/>
<organism evidence="2 3">
    <name type="scientific">Shewanella zhuhaiensis</name>
    <dbReference type="NCBI Taxonomy" id="2919576"/>
    <lineage>
        <taxon>Bacteria</taxon>
        <taxon>Pseudomonadati</taxon>
        <taxon>Pseudomonadota</taxon>
        <taxon>Gammaproteobacteria</taxon>
        <taxon>Alteromonadales</taxon>
        <taxon>Shewanellaceae</taxon>
        <taxon>Shewanella</taxon>
    </lineage>
</organism>
<sequence>MQVKSLSTAWGLGALAVCSGLTFSGAALAEQIKIQNVHFDADTNQLLVKAKIDGHHHRQDSAGDAYIEIVDAANPGFVLSAFQTPKQIHSKIDAASLAFLPCQVGIVVNGDMANMAVADVKNVPASCGGFAATITGLVTDEPIPYATVSVTLNGNTFTTVADENGAYSLDVLTTNIEQLLLIESSATNSETGDSIDFVNLVGSFSRVLSEDDPINVTNLTTAKYSLVLEANGGEQPATLAELEQAETAVDATELFQLAAIIKLIVDDPNYQLPDGFDSILSFIADDAAVETFVASTPPETLEQALADILADSNLVAGFSAADVPSLYYAISTTSPGFMARNGAALEFDNVTMTGTDLRFQQWNGQAINESFNWQIANGRIEANYPNATVTEELTDSIEYVTDDPAEIAAYYAGGGVTDLFVTRRSLIQRAYTRVVDGSLVDLVSVESRSEINTPPILLNDGSTLTIAQPKLLLETATQNFRANYDIDNIPFVTGCSSGDTCLAGLWGGQYHYSEGLRVYDDYLFPHTAYADALQFAANGTVTGKHSNVSANWQVDGAGRLVISYADGMTQTSQILDKLGIELGVFSVFEHGGQRFAVYDIWVKGDASLQLGAAELQPSSPSRFWVGEINSWLPGSVDAMGLLSYERLWGWQFNGAEVQNTFASGDWSAPDANGLSSIPFVQAASVPYQVETDYVRIDRLPFARRYWYPINSQMIDGERVFYVVEREERDGEVYGRAPGYRTFIPARINIERERDMADYTNVAR</sequence>
<evidence type="ECO:0000313" key="2">
    <source>
        <dbReference type="EMBL" id="MCH4292908.1"/>
    </source>
</evidence>
<reference evidence="2 3" key="1">
    <citation type="submission" date="2022-02" db="EMBL/GenBank/DDBJ databases">
        <title>The genome sequence of Shewanella sp. 3B26.</title>
        <authorList>
            <person name="Du J."/>
        </authorList>
    </citation>
    <scope>NUCLEOTIDE SEQUENCE [LARGE SCALE GENOMIC DNA]</scope>
    <source>
        <strain evidence="2 3">3B26</strain>
    </source>
</reference>
<evidence type="ECO:0000256" key="1">
    <source>
        <dbReference type="SAM" id="SignalP"/>
    </source>
</evidence>
<dbReference type="SUPFAM" id="SSF49464">
    <property type="entry name" value="Carboxypeptidase regulatory domain-like"/>
    <property type="match status" value="1"/>
</dbReference>
<comment type="caution">
    <text evidence="2">The sequence shown here is derived from an EMBL/GenBank/DDBJ whole genome shotgun (WGS) entry which is preliminary data.</text>
</comment>
<proteinExistence type="predicted"/>
<keyword evidence="2" id="KW-0645">Protease</keyword>
<dbReference type="InterPro" id="IPR008969">
    <property type="entry name" value="CarboxyPept-like_regulatory"/>
</dbReference>
<gene>
    <name evidence="2" type="ORF">MJ923_01150</name>
</gene>
<feature type="chain" id="PRO_5042531388" evidence="1">
    <location>
        <begin position="30"/>
        <end position="763"/>
    </location>
</feature>
<dbReference type="InterPro" id="IPR013783">
    <property type="entry name" value="Ig-like_fold"/>
</dbReference>